<feature type="non-terminal residue" evidence="1">
    <location>
        <position position="113"/>
    </location>
</feature>
<sequence length="113" mass="12129">MPKLAMGDKGPAEIVWDYAGTPITLSPVLGLISWTIEDHISNVEEENYGDAPVDAVFMGTLVGLSVPMTRSTLDQLEETLVYDVLGSRAGQVLTINNVAGCDMYANAKEIVIT</sequence>
<gene>
    <name evidence="1" type="ORF">S06H3_60602</name>
</gene>
<accession>X1PWE7</accession>
<organism evidence="1">
    <name type="scientific">marine sediment metagenome</name>
    <dbReference type="NCBI Taxonomy" id="412755"/>
    <lineage>
        <taxon>unclassified sequences</taxon>
        <taxon>metagenomes</taxon>
        <taxon>ecological metagenomes</taxon>
    </lineage>
</organism>
<dbReference type="EMBL" id="BARV01039563">
    <property type="protein sequence ID" value="GAI46886.1"/>
    <property type="molecule type" value="Genomic_DNA"/>
</dbReference>
<dbReference type="AlphaFoldDB" id="X1PWE7"/>
<reference evidence="1" key="1">
    <citation type="journal article" date="2014" name="Front. Microbiol.">
        <title>High frequency of phylogenetically diverse reductive dehalogenase-homologous genes in deep subseafloor sedimentary metagenomes.</title>
        <authorList>
            <person name="Kawai M."/>
            <person name="Futagami T."/>
            <person name="Toyoda A."/>
            <person name="Takaki Y."/>
            <person name="Nishi S."/>
            <person name="Hori S."/>
            <person name="Arai W."/>
            <person name="Tsubouchi T."/>
            <person name="Morono Y."/>
            <person name="Uchiyama I."/>
            <person name="Ito T."/>
            <person name="Fujiyama A."/>
            <person name="Inagaki F."/>
            <person name="Takami H."/>
        </authorList>
    </citation>
    <scope>NUCLEOTIDE SEQUENCE</scope>
    <source>
        <strain evidence="1">Expedition CK06-06</strain>
    </source>
</reference>
<proteinExistence type="predicted"/>
<name>X1PWE7_9ZZZZ</name>
<protein>
    <submittedName>
        <fullName evidence="1">Uncharacterized protein</fullName>
    </submittedName>
</protein>
<comment type="caution">
    <text evidence="1">The sequence shown here is derived from an EMBL/GenBank/DDBJ whole genome shotgun (WGS) entry which is preliminary data.</text>
</comment>
<evidence type="ECO:0000313" key="1">
    <source>
        <dbReference type="EMBL" id="GAI46886.1"/>
    </source>
</evidence>